<feature type="transmembrane region" description="Helical" evidence="10">
    <location>
        <begin position="423"/>
        <end position="440"/>
    </location>
</feature>
<evidence type="ECO:0000256" key="8">
    <source>
        <dbReference type="PIRSR" id="PIRSR618044-2"/>
    </source>
</evidence>
<feature type="binding site" evidence="8">
    <location>
        <position position="246"/>
    </location>
    <ligand>
        <name>substrate</name>
    </ligand>
</feature>
<feature type="signal peptide" evidence="11">
    <location>
        <begin position="1"/>
        <end position="23"/>
    </location>
</feature>
<proteinExistence type="inferred from homology"/>
<feature type="domain" description="Peptidase S11 D-alanyl-D-alanine carboxypeptidase A N-terminal" evidence="12">
    <location>
        <begin position="44"/>
        <end position="276"/>
    </location>
</feature>
<dbReference type="InterPro" id="IPR018044">
    <property type="entry name" value="Peptidase_S11"/>
</dbReference>
<evidence type="ECO:0000256" key="3">
    <source>
        <dbReference type="ARBA" id="ARBA00022801"/>
    </source>
</evidence>
<dbReference type="RefSeq" id="WP_058352984.1">
    <property type="nucleotide sequence ID" value="NZ_CABMMD010000161.1"/>
</dbReference>
<dbReference type="OrthoDB" id="9791132at2"/>
<dbReference type="GO" id="GO:0008360">
    <property type="term" value="P:regulation of cell shape"/>
    <property type="evidence" value="ECO:0007669"/>
    <property type="project" value="UniProtKB-KW"/>
</dbReference>
<keyword evidence="10" id="KW-0472">Membrane</keyword>
<evidence type="ECO:0000256" key="1">
    <source>
        <dbReference type="ARBA" id="ARBA00007164"/>
    </source>
</evidence>
<dbReference type="Proteomes" id="UP000054874">
    <property type="component" value="Unassembled WGS sequence"/>
</dbReference>
<sequence>MKRFFVLCLSAVLLLSNTIPAAATETSEPTSQTTEADKDLWPKGPSVNAKAAVLMDASTGLVLYEKNAHKKEYPASTTKILTTLLALENCSLKETVTFSHNAVFNLEVGSSHIGIDEGEKLTVEQCLYAIMLASANEVSTGIAEHISGSVEEFAKLMNARAKELGCLNTHFANANGLHNDEHYTSAYDMALIGRAAMQNPTFRKITATKRYTISPTNKHENENVFPNHHKMLIDSPFQYEYCIGGKTGYTSKAGNTLVTFAKKGNVTLVCVVMRANGPTSPENEYTDTTKLFEWGFENFTQYNIDSEETVTEENAATLFTRYSPLFDSDVSPLKMGSNATILLPKSADFADAKREITFQPNSELKEGDNIIGSVTYTYGGKTVGSCDILFTKAESPALAAAEAPKEVDNKTVRTGEKWNLKPLIILVIFLILGAGGYLYWKLNRKGRRKTFDFR</sequence>
<keyword evidence="4" id="KW-0133">Cell shape</keyword>
<evidence type="ECO:0000256" key="6">
    <source>
        <dbReference type="ARBA" id="ARBA00023316"/>
    </source>
</evidence>
<dbReference type="Gene3D" id="3.40.710.10">
    <property type="entry name" value="DD-peptidase/beta-lactamase superfamily"/>
    <property type="match status" value="1"/>
</dbReference>
<keyword evidence="2 11" id="KW-0732">Signal</keyword>
<name>A0A0V8QDW2_9FIRM</name>
<evidence type="ECO:0000256" key="5">
    <source>
        <dbReference type="ARBA" id="ARBA00022984"/>
    </source>
</evidence>
<dbReference type="SUPFAM" id="SSF56601">
    <property type="entry name" value="beta-lactamase/transpeptidase-like"/>
    <property type="match status" value="1"/>
</dbReference>
<dbReference type="GO" id="GO:0006508">
    <property type="term" value="P:proteolysis"/>
    <property type="evidence" value="ECO:0007669"/>
    <property type="project" value="InterPro"/>
</dbReference>
<evidence type="ECO:0000256" key="9">
    <source>
        <dbReference type="RuleBase" id="RU004016"/>
    </source>
</evidence>
<protein>
    <recommendedName>
        <fullName evidence="12">Peptidase S11 D-alanyl-D-alanine carboxypeptidase A N-terminal domain-containing protein</fullName>
    </recommendedName>
</protein>
<dbReference type="PANTHER" id="PTHR21581">
    <property type="entry name" value="D-ALANYL-D-ALANINE CARBOXYPEPTIDASE"/>
    <property type="match status" value="1"/>
</dbReference>
<feature type="active site" description="Acyl-ester intermediate" evidence="7">
    <location>
        <position position="76"/>
    </location>
</feature>
<evidence type="ECO:0000256" key="2">
    <source>
        <dbReference type="ARBA" id="ARBA00022729"/>
    </source>
</evidence>
<dbReference type="GO" id="GO:0071555">
    <property type="term" value="P:cell wall organization"/>
    <property type="evidence" value="ECO:0007669"/>
    <property type="project" value="UniProtKB-KW"/>
</dbReference>
<dbReference type="InterPro" id="IPR012338">
    <property type="entry name" value="Beta-lactam/transpept-like"/>
</dbReference>
<dbReference type="AlphaFoldDB" id="A0A0V8QDW2"/>
<dbReference type="PANTHER" id="PTHR21581:SF33">
    <property type="entry name" value="D-ALANYL-D-ALANINE CARBOXYPEPTIDASE DACB"/>
    <property type="match status" value="1"/>
</dbReference>
<evidence type="ECO:0000256" key="10">
    <source>
        <dbReference type="SAM" id="Phobius"/>
    </source>
</evidence>
<organism evidence="13 14">
    <name type="scientific">Acetivibrio ethanolgignens</name>
    <dbReference type="NCBI Taxonomy" id="290052"/>
    <lineage>
        <taxon>Bacteria</taxon>
        <taxon>Bacillati</taxon>
        <taxon>Bacillota</taxon>
        <taxon>Clostridia</taxon>
        <taxon>Eubacteriales</taxon>
        <taxon>Oscillospiraceae</taxon>
        <taxon>Acetivibrio</taxon>
    </lineage>
</organism>
<feature type="active site" evidence="7">
    <location>
        <position position="134"/>
    </location>
</feature>
<comment type="similarity">
    <text evidence="1 9">Belongs to the peptidase S11 family.</text>
</comment>
<feature type="active site" description="Proton acceptor" evidence="7">
    <location>
        <position position="79"/>
    </location>
</feature>
<dbReference type="PRINTS" id="PR00725">
    <property type="entry name" value="DADACBPTASE1"/>
</dbReference>
<evidence type="ECO:0000256" key="7">
    <source>
        <dbReference type="PIRSR" id="PIRSR618044-1"/>
    </source>
</evidence>
<evidence type="ECO:0000256" key="4">
    <source>
        <dbReference type="ARBA" id="ARBA00022960"/>
    </source>
</evidence>
<evidence type="ECO:0000313" key="13">
    <source>
        <dbReference type="EMBL" id="KSV58776.1"/>
    </source>
</evidence>
<dbReference type="STRING" id="290052.ASU35_11660"/>
<comment type="caution">
    <text evidence="13">The sequence shown here is derived from an EMBL/GenBank/DDBJ whole genome shotgun (WGS) entry which is preliminary data.</text>
</comment>
<dbReference type="Pfam" id="PF00768">
    <property type="entry name" value="Peptidase_S11"/>
    <property type="match status" value="1"/>
</dbReference>
<dbReference type="EMBL" id="LNAM01000161">
    <property type="protein sequence ID" value="KSV58776.1"/>
    <property type="molecule type" value="Genomic_DNA"/>
</dbReference>
<evidence type="ECO:0000256" key="11">
    <source>
        <dbReference type="SAM" id="SignalP"/>
    </source>
</evidence>
<evidence type="ECO:0000259" key="12">
    <source>
        <dbReference type="Pfam" id="PF00768"/>
    </source>
</evidence>
<keyword evidence="10" id="KW-0812">Transmembrane</keyword>
<feature type="chain" id="PRO_5039316860" description="Peptidase S11 D-alanyl-D-alanine carboxypeptidase A N-terminal domain-containing protein" evidence="11">
    <location>
        <begin position="24"/>
        <end position="454"/>
    </location>
</feature>
<reference evidence="13 14" key="1">
    <citation type="submission" date="2015-11" db="EMBL/GenBank/DDBJ databases">
        <title>Butyribacter intestini gen. nov., sp. nov., a butyric acid-producing bacterium of the family Lachnospiraceae isolated from the human faeces.</title>
        <authorList>
            <person name="Zou Y."/>
            <person name="Xue W."/>
            <person name="Luo G."/>
            <person name="Lv M."/>
        </authorList>
    </citation>
    <scope>NUCLEOTIDE SEQUENCE [LARGE SCALE GENOMIC DNA]</scope>
    <source>
        <strain evidence="13 14">ACET-33324</strain>
    </source>
</reference>
<keyword evidence="3" id="KW-0378">Hydrolase</keyword>
<evidence type="ECO:0000313" key="14">
    <source>
        <dbReference type="Proteomes" id="UP000054874"/>
    </source>
</evidence>
<keyword evidence="14" id="KW-1185">Reference proteome</keyword>
<accession>A0A0V8QDW2</accession>
<dbReference type="GO" id="GO:0009002">
    <property type="term" value="F:serine-type D-Ala-D-Ala carboxypeptidase activity"/>
    <property type="evidence" value="ECO:0007669"/>
    <property type="project" value="InterPro"/>
</dbReference>
<keyword evidence="6" id="KW-0961">Cell wall biogenesis/degradation</keyword>
<dbReference type="InterPro" id="IPR001967">
    <property type="entry name" value="Peptidase_S11_N"/>
</dbReference>
<dbReference type="GO" id="GO:0009252">
    <property type="term" value="P:peptidoglycan biosynthetic process"/>
    <property type="evidence" value="ECO:0007669"/>
    <property type="project" value="UniProtKB-KW"/>
</dbReference>
<keyword evidence="10" id="KW-1133">Transmembrane helix</keyword>
<gene>
    <name evidence="13" type="ORF">ASU35_11660</name>
</gene>
<keyword evidence="5" id="KW-0573">Peptidoglycan synthesis</keyword>